<protein>
    <recommendedName>
        <fullName evidence="3">UDP-N-acetylglucosamine kinase</fullName>
    </recommendedName>
</protein>
<dbReference type="Proteomes" id="UP000729733">
    <property type="component" value="Unassembled WGS sequence"/>
</dbReference>
<evidence type="ECO:0000313" key="2">
    <source>
        <dbReference type="Proteomes" id="UP000729733"/>
    </source>
</evidence>
<name>A0A964FFU2_9CYAN</name>
<dbReference type="RefSeq" id="WP_229638827.1">
    <property type="nucleotide sequence ID" value="NZ_JADWDC010000004.1"/>
</dbReference>
<gene>
    <name evidence="1" type="ORF">I4641_02380</name>
</gene>
<accession>A0A964FFU2</accession>
<dbReference type="Gene3D" id="3.40.50.300">
    <property type="entry name" value="P-loop containing nucleotide triphosphate hydrolases"/>
    <property type="match status" value="1"/>
</dbReference>
<comment type="caution">
    <text evidence="1">The sequence shown here is derived from an EMBL/GenBank/DDBJ whole genome shotgun (WGS) entry which is preliminary data.</text>
</comment>
<organism evidence="1 2">
    <name type="scientific">Waterburya agarophytonicola KI4</name>
    <dbReference type="NCBI Taxonomy" id="2874699"/>
    <lineage>
        <taxon>Bacteria</taxon>
        <taxon>Bacillati</taxon>
        <taxon>Cyanobacteriota</taxon>
        <taxon>Cyanophyceae</taxon>
        <taxon>Pleurocapsales</taxon>
        <taxon>Hyellaceae</taxon>
        <taxon>Waterburya</taxon>
        <taxon>Waterburya agarophytonicola</taxon>
    </lineage>
</organism>
<proteinExistence type="predicted"/>
<dbReference type="InterPro" id="IPR027417">
    <property type="entry name" value="P-loop_NTPase"/>
</dbReference>
<sequence length="98" mass="10668">MSDPQNKPVLVMFAGPNGSGKSTITPLFQNQPDFPQKYINPDEIALTLGGDTMSKAYEASAIAAQERLISIEENESFSFVGHDVVISYQNGVHKIDIP</sequence>
<keyword evidence="2" id="KW-1185">Reference proteome</keyword>
<dbReference type="SUPFAM" id="SSF52540">
    <property type="entry name" value="P-loop containing nucleoside triphosphate hydrolases"/>
    <property type="match status" value="1"/>
</dbReference>
<reference evidence="1" key="1">
    <citation type="journal article" date="2021" name="Antonie Van Leeuwenhoek">
        <title>Draft genome and description of Waterburya agarophytonicola gen. nov. sp. nov. (Pleurocapsales, Cyanobacteria): a seaweed symbiont.</title>
        <authorList>
            <person name="Bonthond G."/>
            <person name="Shalygin S."/>
            <person name="Bayer T."/>
            <person name="Weinberger F."/>
        </authorList>
    </citation>
    <scope>NUCLEOTIDE SEQUENCE</scope>
    <source>
        <strain evidence="1">KI4</strain>
    </source>
</reference>
<evidence type="ECO:0000313" key="1">
    <source>
        <dbReference type="EMBL" id="MCC0175828.1"/>
    </source>
</evidence>
<dbReference type="AlphaFoldDB" id="A0A964FFU2"/>
<dbReference type="EMBL" id="JADWDC010000004">
    <property type="protein sequence ID" value="MCC0175828.1"/>
    <property type="molecule type" value="Genomic_DNA"/>
</dbReference>
<evidence type="ECO:0008006" key="3">
    <source>
        <dbReference type="Google" id="ProtNLM"/>
    </source>
</evidence>